<evidence type="ECO:0000313" key="1">
    <source>
        <dbReference type="EMBL" id="KAH3823839.1"/>
    </source>
</evidence>
<reference evidence="1" key="1">
    <citation type="journal article" date="2019" name="bioRxiv">
        <title>The Genome of the Zebra Mussel, Dreissena polymorpha: A Resource for Invasive Species Research.</title>
        <authorList>
            <person name="McCartney M.A."/>
            <person name="Auch B."/>
            <person name="Kono T."/>
            <person name="Mallez S."/>
            <person name="Zhang Y."/>
            <person name="Obille A."/>
            <person name="Becker A."/>
            <person name="Abrahante J.E."/>
            <person name="Garbe J."/>
            <person name="Badalamenti J.P."/>
            <person name="Herman A."/>
            <person name="Mangelson H."/>
            <person name="Liachko I."/>
            <person name="Sullivan S."/>
            <person name="Sone E.D."/>
            <person name="Koren S."/>
            <person name="Silverstein K.A.T."/>
            <person name="Beckman K.B."/>
            <person name="Gohl D.M."/>
        </authorList>
    </citation>
    <scope>NUCLEOTIDE SEQUENCE</scope>
    <source>
        <strain evidence="1">Duluth1</strain>
        <tissue evidence="1">Whole animal</tissue>
    </source>
</reference>
<organism evidence="1 2">
    <name type="scientific">Dreissena polymorpha</name>
    <name type="common">Zebra mussel</name>
    <name type="synonym">Mytilus polymorpha</name>
    <dbReference type="NCBI Taxonomy" id="45954"/>
    <lineage>
        <taxon>Eukaryota</taxon>
        <taxon>Metazoa</taxon>
        <taxon>Spiralia</taxon>
        <taxon>Lophotrochozoa</taxon>
        <taxon>Mollusca</taxon>
        <taxon>Bivalvia</taxon>
        <taxon>Autobranchia</taxon>
        <taxon>Heteroconchia</taxon>
        <taxon>Euheterodonta</taxon>
        <taxon>Imparidentia</taxon>
        <taxon>Neoheterodontei</taxon>
        <taxon>Myida</taxon>
        <taxon>Dreissenoidea</taxon>
        <taxon>Dreissenidae</taxon>
        <taxon>Dreissena</taxon>
    </lineage>
</organism>
<reference evidence="1" key="2">
    <citation type="submission" date="2020-11" db="EMBL/GenBank/DDBJ databases">
        <authorList>
            <person name="McCartney M.A."/>
            <person name="Auch B."/>
            <person name="Kono T."/>
            <person name="Mallez S."/>
            <person name="Becker A."/>
            <person name="Gohl D.M."/>
            <person name="Silverstein K.A.T."/>
            <person name="Koren S."/>
            <person name="Bechman K.B."/>
            <person name="Herman A."/>
            <person name="Abrahante J.E."/>
            <person name="Garbe J."/>
        </authorList>
    </citation>
    <scope>NUCLEOTIDE SEQUENCE</scope>
    <source>
        <strain evidence="1">Duluth1</strain>
        <tissue evidence="1">Whole animal</tissue>
    </source>
</reference>
<sequence>MTQVVNEIVDIVKHLPTRLGEVASRMRDFVKELYSISANIVVEEIKGIVKESSEFIEGIKKDALKFYNVCSSDLHLPL</sequence>
<protein>
    <submittedName>
        <fullName evidence="1">Uncharacterized protein</fullName>
    </submittedName>
</protein>
<comment type="caution">
    <text evidence="1">The sequence shown here is derived from an EMBL/GenBank/DDBJ whole genome shotgun (WGS) entry which is preliminary data.</text>
</comment>
<gene>
    <name evidence="1" type="ORF">DPMN_125662</name>
</gene>
<proteinExistence type="predicted"/>
<keyword evidence="2" id="KW-1185">Reference proteome</keyword>
<dbReference type="EMBL" id="JAIWYP010000005">
    <property type="protein sequence ID" value="KAH3823839.1"/>
    <property type="molecule type" value="Genomic_DNA"/>
</dbReference>
<evidence type="ECO:0000313" key="2">
    <source>
        <dbReference type="Proteomes" id="UP000828390"/>
    </source>
</evidence>
<dbReference type="Proteomes" id="UP000828390">
    <property type="component" value="Unassembled WGS sequence"/>
</dbReference>
<name>A0A9D4GUT3_DREPO</name>
<accession>A0A9D4GUT3</accession>
<dbReference type="AlphaFoldDB" id="A0A9D4GUT3"/>